<evidence type="ECO:0000313" key="2">
    <source>
        <dbReference type="EMBL" id="KAL2751640.1"/>
    </source>
</evidence>
<keyword evidence="1" id="KW-0812">Transmembrane</keyword>
<name>A0ABD2D2M7_VESMC</name>
<proteinExistence type="predicted"/>
<keyword evidence="1" id="KW-1133">Transmembrane helix</keyword>
<dbReference type="EMBL" id="JAYRBN010000002">
    <property type="protein sequence ID" value="KAL2751640.1"/>
    <property type="molecule type" value="Genomic_DNA"/>
</dbReference>
<organism evidence="2 3">
    <name type="scientific">Vespula maculifrons</name>
    <name type="common">Eastern yellow jacket</name>
    <name type="synonym">Wasp</name>
    <dbReference type="NCBI Taxonomy" id="7453"/>
    <lineage>
        <taxon>Eukaryota</taxon>
        <taxon>Metazoa</taxon>
        <taxon>Ecdysozoa</taxon>
        <taxon>Arthropoda</taxon>
        <taxon>Hexapoda</taxon>
        <taxon>Insecta</taxon>
        <taxon>Pterygota</taxon>
        <taxon>Neoptera</taxon>
        <taxon>Endopterygota</taxon>
        <taxon>Hymenoptera</taxon>
        <taxon>Apocrita</taxon>
        <taxon>Aculeata</taxon>
        <taxon>Vespoidea</taxon>
        <taxon>Vespidae</taxon>
        <taxon>Vespinae</taxon>
        <taxon>Vespula</taxon>
    </lineage>
</organism>
<keyword evidence="3" id="KW-1185">Reference proteome</keyword>
<evidence type="ECO:0000256" key="1">
    <source>
        <dbReference type="SAM" id="Phobius"/>
    </source>
</evidence>
<sequence>MSIGMLPHHSRITCVRSENICLISFLLMGNTSRKYSISFCRVTSLPYVLALLQISLSLCDTKILVLIHRKQLRSEPIGNGTEKGFALSIADPFFRVIVSVTIFTIPIAFTILISAFDDILLWNPNYDPGELVEGEPIAISTLNISVICYNIEKCYIQNFYGMKGDIVEIMSRVRFMT</sequence>
<dbReference type="Proteomes" id="UP001607303">
    <property type="component" value="Unassembled WGS sequence"/>
</dbReference>
<comment type="caution">
    <text evidence="2">The sequence shown here is derived from an EMBL/GenBank/DDBJ whole genome shotgun (WGS) entry which is preliminary data.</text>
</comment>
<evidence type="ECO:0000313" key="3">
    <source>
        <dbReference type="Proteomes" id="UP001607303"/>
    </source>
</evidence>
<reference evidence="2 3" key="1">
    <citation type="journal article" date="2024" name="Ann. Entomol. Soc. Am.">
        <title>Genomic analyses of the southern and eastern yellowjacket wasps (Hymenoptera: Vespidae) reveal evolutionary signatures of social life.</title>
        <authorList>
            <person name="Catto M.A."/>
            <person name="Caine P.B."/>
            <person name="Orr S.E."/>
            <person name="Hunt B.G."/>
            <person name="Goodisman M.A.D."/>
        </authorList>
    </citation>
    <scope>NUCLEOTIDE SEQUENCE [LARGE SCALE GENOMIC DNA]</scope>
    <source>
        <strain evidence="2">232</strain>
        <tissue evidence="2">Head and thorax</tissue>
    </source>
</reference>
<accession>A0ABD2D2M7</accession>
<feature type="transmembrane region" description="Helical" evidence="1">
    <location>
        <begin position="93"/>
        <end position="116"/>
    </location>
</feature>
<protein>
    <submittedName>
        <fullName evidence="2">Uncharacterized protein</fullName>
    </submittedName>
</protein>
<keyword evidence="1" id="KW-0472">Membrane</keyword>
<gene>
    <name evidence="2" type="ORF">V1477_000116</name>
</gene>
<dbReference type="AlphaFoldDB" id="A0ABD2D2M7"/>